<evidence type="ECO:0000259" key="1">
    <source>
        <dbReference type="Pfam" id="PF03033"/>
    </source>
</evidence>
<keyword evidence="4" id="KW-1185">Reference proteome</keyword>
<dbReference type="KEGG" id="ntt:TAO_0489"/>
<dbReference type="OrthoDB" id="9805366at2"/>
<dbReference type="Gene3D" id="3.40.50.2000">
    <property type="entry name" value="Glycogen Phosphorylase B"/>
    <property type="match status" value="2"/>
</dbReference>
<accession>A0A1Q2SL77</accession>
<feature type="domain" description="Erythromycin biosynthesis protein CIII-like C-terminal" evidence="2">
    <location>
        <begin position="294"/>
        <end position="401"/>
    </location>
</feature>
<dbReference type="CDD" id="cd03784">
    <property type="entry name" value="GT1_Gtf-like"/>
    <property type="match status" value="1"/>
</dbReference>
<evidence type="ECO:0000313" key="4">
    <source>
        <dbReference type="Proteomes" id="UP000243679"/>
    </source>
</evidence>
<dbReference type="GO" id="GO:0005975">
    <property type="term" value="P:carbohydrate metabolic process"/>
    <property type="evidence" value="ECO:0007669"/>
    <property type="project" value="InterPro"/>
</dbReference>
<keyword evidence="3" id="KW-0808">Transferase</keyword>
<protein>
    <submittedName>
        <fullName evidence="3">Glycosyl transferase family protein</fullName>
    </submittedName>
</protein>
<dbReference type="AlphaFoldDB" id="A0A1Q2SL77"/>
<dbReference type="InterPro" id="IPR002213">
    <property type="entry name" value="UDP_glucos_trans"/>
</dbReference>
<dbReference type="Pfam" id="PF03033">
    <property type="entry name" value="Glyco_transf_28"/>
    <property type="match status" value="1"/>
</dbReference>
<dbReference type="InterPro" id="IPR050426">
    <property type="entry name" value="Glycosyltransferase_28"/>
</dbReference>
<dbReference type="GO" id="GO:0033072">
    <property type="term" value="P:vancomycin biosynthetic process"/>
    <property type="evidence" value="ECO:0007669"/>
    <property type="project" value="UniProtKB-ARBA"/>
</dbReference>
<dbReference type="SUPFAM" id="SSF53756">
    <property type="entry name" value="UDP-Glycosyltransferase/glycogen phosphorylase"/>
    <property type="match status" value="1"/>
</dbReference>
<evidence type="ECO:0000313" key="3">
    <source>
        <dbReference type="EMBL" id="BAW79859.1"/>
    </source>
</evidence>
<proteinExistence type="predicted"/>
<dbReference type="GO" id="GO:0016758">
    <property type="term" value="F:hexosyltransferase activity"/>
    <property type="evidence" value="ECO:0007669"/>
    <property type="project" value="InterPro"/>
</dbReference>
<dbReference type="GO" id="GO:0008194">
    <property type="term" value="F:UDP-glycosyltransferase activity"/>
    <property type="evidence" value="ECO:0007669"/>
    <property type="project" value="InterPro"/>
</dbReference>
<dbReference type="RefSeq" id="WP_096526465.1">
    <property type="nucleotide sequence ID" value="NZ_AP014836.1"/>
</dbReference>
<feature type="domain" description="Glycosyltransferase family 28 N-terminal" evidence="1">
    <location>
        <begin position="9"/>
        <end position="134"/>
    </location>
</feature>
<dbReference type="InterPro" id="IPR010610">
    <property type="entry name" value="EryCIII-like_C"/>
</dbReference>
<reference evidence="3 4" key="1">
    <citation type="journal article" date="2017" name="ISME J.">
        <title>An acid-tolerant ammonia-oxidizing ?-proteobacterium from soil.</title>
        <authorList>
            <person name="Hayatsu M."/>
            <person name="Tago K."/>
            <person name="Uchiyama I."/>
            <person name="Toyoda A."/>
            <person name="Wang Y."/>
            <person name="Shimomura Y."/>
            <person name="Okubo T."/>
            <person name="Kurisu F."/>
            <person name="Hirono Y."/>
            <person name="Nonaka K."/>
            <person name="Akiyama H."/>
            <person name="Itoh T."/>
            <person name="Takami H."/>
        </authorList>
    </citation>
    <scope>NUCLEOTIDE SEQUENCE [LARGE SCALE GENOMIC DNA]</scope>
    <source>
        <strain evidence="3 4">TAO100</strain>
    </source>
</reference>
<sequence>MSNTSPHYFIVTIGTTGDMYPFLRIAKTLQTLGRKVTFITNFHYENLIRDAGIPFAGAGTEEEFFHTLNNPNIWDPKKGLSTLFAHYSNQLKQYLDAIESASIPTPQVIIAHPLVISGAIIARELNLVKSVVSAYLAPSNLKTCYDPLTIGMSSLSVPRWVPMSWRRGLWWFIEKQRIDPFAVTQVNAARIPLGLPKIHSFLTHIAQAPDLTVTLFPSWFAPTAPDWPRSLIEGDFQLFDTTGQQSFSKELSDFLEAGEKPIVFTPGTGNFHAAKFFACALAAINKIGRRAIFLTKNQAQIPSPLPQSVLWQPYVPLSALLKHTAALVHHGGVGTTAEALRSGTPQLITPFAWDQFDNGTRVTSLGAGRVIPVKKLRPQNLAQELHTLCTSEPIAIQCARLSSHFTSPHYSIALWRKIEQFIFEGNL</sequence>
<dbReference type="EMBL" id="AP014836">
    <property type="protein sequence ID" value="BAW79859.1"/>
    <property type="molecule type" value="Genomic_DNA"/>
</dbReference>
<organism evidence="3 4">
    <name type="scientific">Candidatus Nitrosoglobus terrae</name>
    <dbReference type="NCBI Taxonomy" id="1630141"/>
    <lineage>
        <taxon>Bacteria</taxon>
        <taxon>Pseudomonadati</taxon>
        <taxon>Pseudomonadota</taxon>
        <taxon>Gammaproteobacteria</taxon>
        <taxon>Chromatiales</taxon>
        <taxon>Chromatiaceae</taxon>
        <taxon>Candidatus Nitrosoglobus</taxon>
    </lineage>
</organism>
<dbReference type="InterPro" id="IPR004276">
    <property type="entry name" value="GlycoTrans_28_N"/>
</dbReference>
<gene>
    <name evidence="3" type="ORF">TAO_0489</name>
</gene>
<evidence type="ECO:0000259" key="2">
    <source>
        <dbReference type="Pfam" id="PF06722"/>
    </source>
</evidence>
<dbReference type="PANTHER" id="PTHR48050">
    <property type="entry name" value="STEROL 3-BETA-GLUCOSYLTRANSFERASE"/>
    <property type="match status" value="1"/>
</dbReference>
<dbReference type="Pfam" id="PF06722">
    <property type="entry name" value="EryCIII-like_C"/>
    <property type="match status" value="1"/>
</dbReference>
<dbReference type="PANTHER" id="PTHR48050:SF13">
    <property type="entry name" value="STEROL 3-BETA-GLUCOSYLTRANSFERASE UGT80A2"/>
    <property type="match status" value="1"/>
</dbReference>
<name>A0A1Q2SL77_9GAMM</name>
<dbReference type="Proteomes" id="UP000243679">
    <property type="component" value="Chromosome"/>
</dbReference>